<reference evidence="1" key="1">
    <citation type="submission" date="2014-09" db="EMBL/GenBank/DDBJ databases">
        <authorList>
            <person name="Magalhaes I.L.F."/>
            <person name="Oliveira U."/>
            <person name="Santos F.R."/>
            <person name="Vidigal T.H.D.A."/>
            <person name="Brescovit A.D."/>
            <person name="Santos A.J."/>
        </authorList>
    </citation>
    <scope>NUCLEOTIDE SEQUENCE</scope>
    <source>
        <tissue evidence="1">Shoot tissue taken approximately 20 cm above the soil surface</tissue>
    </source>
</reference>
<organism evidence="1">
    <name type="scientific">Arundo donax</name>
    <name type="common">Giant reed</name>
    <name type="synonym">Donax arundinaceus</name>
    <dbReference type="NCBI Taxonomy" id="35708"/>
    <lineage>
        <taxon>Eukaryota</taxon>
        <taxon>Viridiplantae</taxon>
        <taxon>Streptophyta</taxon>
        <taxon>Embryophyta</taxon>
        <taxon>Tracheophyta</taxon>
        <taxon>Spermatophyta</taxon>
        <taxon>Magnoliopsida</taxon>
        <taxon>Liliopsida</taxon>
        <taxon>Poales</taxon>
        <taxon>Poaceae</taxon>
        <taxon>PACMAD clade</taxon>
        <taxon>Arundinoideae</taxon>
        <taxon>Arundineae</taxon>
        <taxon>Arundo</taxon>
    </lineage>
</organism>
<proteinExistence type="predicted"/>
<protein>
    <submittedName>
        <fullName evidence="1">Uncharacterized protein</fullName>
    </submittedName>
</protein>
<dbReference type="EMBL" id="GBRH01277668">
    <property type="protein sequence ID" value="JAD20227.1"/>
    <property type="molecule type" value="Transcribed_RNA"/>
</dbReference>
<accession>A0A0A8YA32</accession>
<reference evidence="1" key="2">
    <citation type="journal article" date="2015" name="Data Brief">
        <title>Shoot transcriptome of the giant reed, Arundo donax.</title>
        <authorList>
            <person name="Barrero R.A."/>
            <person name="Guerrero F.D."/>
            <person name="Moolhuijzen P."/>
            <person name="Goolsby J.A."/>
            <person name="Tidwell J."/>
            <person name="Bellgard S.E."/>
            <person name="Bellgard M.I."/>
        </authorList>
    </citation>
    <scope>NUCLEOTIDE SEQUENCE</scope>
    <source>
        <tissue evidence="1">Shoot tissue taken approximately 20 cm above the soil surface</tissue>
    </source>
</reference>
<name>A0A0A8YA32_ARUDO</name>
<dbReference type="AlphaFoldDB" id="A0A0A8YA32"/>
<sequence>MLFVDTMFDDILDEDKEEGMVEEVLHLVNSLHNGVAHVAKSQLSLEFSMAESDKGLSGTFNENICNTKLQDQHGSSLRRLLTSMRHESTQGCEGEINIGMSVGIFLVAPISNEMLEWGNGKFSPGETEHRLELGNMSTKQWDPAATELEECAIFAGV</sequence>
<evidence type="ECO:0000313" key="1">
    <source>
        <dbReference type="EMBL" id="JAD20227.1"/>
    </source>
</evidence>